<dbReference type="Pfam" id="PF11533">
    <property type="entry name" value="AtzH-like"/>
    <property type="match status" value="1"/>
</dbReference>
<evidence type="ECO:0000313" key="2">
    <source>
        <dbReference type="Proteomes" id="UP000598196"/>
    </source>
</evidence>
<comment type="caution">
    <text evidence="1">The sequence shown here is derived from an EMBL/GenBank/DDBJ whole genome shotgun (WGS) entry which is preliminary data.</text>
</comment>
<proteinExistence type="predicted"/>
<protein>
    <recommendedName>
        <fullName evidence="3">DUF4440 domain-containing protein</fullName>
    </recommendedName>
</protein>
<dbReference type="OrthoDB" id="9791198at2"/>
<dbReference type="EMBL" id="BMLP01000008">
    <property type="protein sequence ID" value="GGO37086.1"/>
    <property type="molecule type" value="Genomic_DNA"/>
</dbReference>
<dbReference type="InterPro" id="IPR032710">
    <property type="entry name" value="NTF2-like_dom_sf"/>
</dbReference>
<dbReference type="AlphaFoldDB" id="A0A917YMA3"/>
<gene>
    <name evidence="1" type="ORF">GCM10010991_32140</name>
</gene>
<sequence>MVGYDSEAVAQQIRAEFDRYEAALVGNDVAALIGFFRPDAQAIRMMTGSGLYGIEEIANFRKTRDATDMARDLLRVEIRVLAADIAVATAEYRRTGSGLNGAQTQVWQRGPEGWKIACAHVSLEG</sequence>
<evidence type="ECO:0000313" key="1">
    <source>
        <dbReference type="EMBL" id="GGO37086.1"/>
    </source>
</evidence>
<accession>A0A917YMA3</accession>
<dbReference type="Gene3D" id="3.10.450.50">
    <property type="match status" value="1"/>
</dbReference>
<keyword evidence="2" id="KW-1185">Reference proteome</keyword>
<organism evidence="1 2">
    <name type="scientific">Gemmobacter aquaticus</name>
    <dbReference type="NCBI Taxonomy" id="490185"/>
    <lineage>
        <taxon>Bacteria</taxon>
        <taxon>Pseudomonadati</taxon>
        <taxon>Pseudomonadota</taxon>
        <taxon>Alphaproteobacteria</taxon>
        <taxon>Rhodobacterales</taxon>
        <taxon>Paracoccaceae</taxon>
        <taxon>Gemmobacter</taxon>
    </lineage>
</organism>
<reference evidence="1 2" key="1">
    <citation type="journal article" date="2014" name="Int. J. Syst. Evol. Microbiol.">
        <title>Complete genome sequence of Corynebacterium casei LMG S-19264T (=DSM 44701T), isolated from a smear-ripened cheese.</title>
        <authorList>
            <consortium name="US DOE Joint Genome Institute (JGI-PGF)"/>
            <person name="Walter F."/>
            <person name="Albersmeier A."/>
            <person name="Kalinowski J."/>
            <person name="Ruckert C."/>
        </authorList>
    </citation>
    <scope>NUCLEOTIDE SEQUENCE [LARGE SCALE GENOMIC DNA]</scope>
    <source>
        <strain evidence="1 2">CGMCC 1.7029</strain>
    </source>
</reference>
<dbReference type="RefSeq" id="WP_146288081.1">
    <property type="nucleotide sequence ID" value="NZ_BMLP01000008.1"/>
</dbReference>
<name>A0A917YMA3_9RHOB</name>
<dbReference type="SUPFAM" id="SSF54427">
    <property type="entry name" value="NTF2-like"/>
    <property type="match status" value="1"/>
</dbReference>
<dbReference type="InterPro" id="IPR024507">
    <property type="entry name" value="AtzH-like"/>
</dbReference>
<dbReference type="Proteomes" id="UP000598196">
    <property type="component" value="Unassembled WGS sequence"/>
</dbReference>
<evidence type="ECO:0008006" key="3">
    <source>
        <dbReference type="Google" id="ProtNLM"/>
    </source>
</evidence>